<dbReference type="SUPFAM" id="SSF48498">
    <property type="entry name" value="Tetracyclin repressor-like, C-terminal domain"/>
    <property type="match status" value="1"/>
</dbReference>
<sequence length="203" mass="22055">MSSPNTGAWREFGPRSLPVPLEAALLCFAEHGYHGTSVREIAARAKLSVPGLYHHYPSKQSLLQGLLDLTMNELLQRSEQALAEAGPAPVDQLDAVVESLLRFHMSRREQAFVASTETRSIEDGYRDTYIGYRDRQQHMVDGIIAAGVGTGDFTAADPKAVGRAITTMCVGVSTWYNADGASSPDEIVEQNVGFARAIVGYRA</sequence>
<dbReference type="GO" id="GO:0003700">
    <property type="term" value="F:DNA-binding transcription factor activity"/>
    <property type="evidence" value="ECO:0007669"/>
    <property type="project" value="TreeGrafter"/>
</dbReference>
<feature type="DNA-binding region" description="H-T-H motif" evidence="2">
    <location>
        <begin position="37"/>
        <end position="56"/>
    </location>
</feature>
<proteinExistence type="predicted"/>
<reference evidence="5" key="1">
    <citation type="submission" date="2019-06" db="EMBL/GenBank/DDBJ databases">
        <title>Gordonia isolated from sludge of a wastewater treatment plant.</title>
        <authorList>
            <person name="Tamura T."/>
            <person name="Aoyama K."/>
            <person name="Kang Y."/>
            <person name="Saito S."/>
            <person name="Akiyama N."/>
            <person name="Yazawa K."/>
            <person name="Gonoi T."/>
            <person name="Mikami Y."/>
        </authorList>
    </citation>
    <scope>NUCLEOTIDE SEQUENCE [LARGE SCALE GENOMIC DNA]</scope>
    <source>
        <strain evidence="5">NBRC 107697</strain>
    </source>
</reference>
<name>A0A7M3STW0_9ACTN</name>
<dbReference type="SUPFAM" id="SSF46689">
    <property type="entry name" value="Homeodomain-like"/>
    <property type="match status" value="1"/>
</dbReference>
<keyword evidence="5" id="KW-1185">Reference proteome</keyword>
<dbReference type="Pfam" id="PF00440">
    <property type="entry name" value="TetR_N"/>
    <property type="match status" value="1"/>
</dbReference>
<dbReference type="InterPro" id="IPR001647">
    <property type="entry name" value="HTH_TetR"/>
</dbReference>
<gene>
    <name evidence="4" type="ORF">nbrc107697_01230</name>
</gene>
<dbReference type="GO" id="GO:0000976">
    <property type="term" value="F:transcription cis-regulatory region binding"/>
    <property type="evidence" value="ECO:0007669"/>
    <property type="project" value="TreeGrafter"/>
</dbReference>
<dbReference type="EMBL" id="BJOU01000001">
    <property type="protein sequence ID" value="GED96084.1"/>
    <property type="molecule type" value="Genomic_DNA"/>
</dbReference>
<dbReference type="Gene3D" id="1.10.357.10">
    <property type="entry name" value="Tetracycline Repressor, domain 2"/>
    <property type="match status" value="1"/>
</dbReference>
<dbReference type="OrthoDB" id="1669699at2"/>
<comment type="caution">
    <text evidence="4">The sequence shown here is derived from an EMBL/GenBank/DDBJ whole genome shotgun (WGS) entry which is preliminary data.</text>
</comment>
<dbReference type="PANTHER" id="PTHR30055:SF237">
    <property type="entry name" value="TRANSCRIPTIONAL REPRESSOR MCE3R"/>
    <property type="match status" value="1"/>
</dbReference>
<dbReference type="RefSeq" id="WP_161925604.1">
    <property type="nucleotide sequence ID" value="NZ_BJOU01000001.1"/>
</dbReference>
<feature type="domain" description="HTH tetR-type" evidence="3">
    <location>
        <begin position="14"/>
        <end position="74"/>
    </location>
</feature>
<dbReference type="InterPro" id="IPR036271">
    <property type="entry name" value="Tet_transcr_reg_TetR-rel_C_sf"/>
</dbReference>
<dbReference type="PRINTS" id="PR00455">
    <property type="entry name" value="HTHTETR"/>
</dbReference>
<dbReference type="InterPro" id="IPR041490">
    <property type="entry name" value="KstR2_TetR_C"/>
</dbReference>
<dbReference type="Proteomes" id="UP000444980">
    <property type="component" value="Unassembled WGS sequence"/>
</dbReference>
<evidence type="ECO:0000313" key="5">
    <source>
        <dbReference type="Proteomes" id="UP000444980"/>
    </source>
</evidence>
<keyword evidence="1 2" id="KW-0238">DNA-binding</keyword>
<accession>A0A7M3STW0</accession>
<dbReference type="AlphaFoldDB" id="A0A7M3STW0"/>
<evidence type="ECO:0000256" key="1">
    <source>
        <dbReference type="ARBA" id="ARBA00023125"/>
    </source>
</evidence>
<evidence type="ECO:0000313" key="4">
    <source>
        <dbReference type="EMBL" id="GED96084.1"/>
    </source>
</evidence>
<dbReference type="PANTHER" id="PTHR30055">
    <property type="entry name" value="HTH-TYPE TRANSCRIPTIONAL REGULATOR RUTR"/>
    <property type="match status" value="1"/>
</dbReference>
<dbReference type="InterPro" id="IPR009057">
    <property type="entry name" value="Homeodomain-like_sf"/>
</dbReference>
<evidence type="ECO:0000259" key="3">
    <source>
        <dbReference type="PROSITE" id="PS50977"/>
    </source>
</evidence>
<evidence type="ECO:0000256" key="2">
    <source>
        <dbReference type="PROSITE-ProRule" id="PRU00335"/>
    </source>
</evidence>
<dbReference type="Pfam" id="PF17932">
    <property type="entry name" value="TetR_C_24"/>
    <property type="match status" value="1"/>
</dbReference>
<protein>
    <submittedName>
        <fullName evidence="4">TetR family transcriptional regulator</fullName>
    </submittedName>
</protein>
<dbReference type="InterPro" id="IPR050109">
    <property type="entry name" value="HTH-type_TetR-like_transc_reg"/>
</dbReference>
<organism evidence="4 5">
    <name type="scientific">Gordonia crocea</name>
    <dbReference type="NCBI Taxonomy" id="589162"/>
    <lineage>
        <taxon>Bacteria</taxon>
        <taxon>Bacillati</taxon>
        <taxon>Actinomycetota</taxon>
        <taxon>Actinomycetes</taxon>
        <taxon>Mycobacteriales</taxon>
        <taxon>Gordoniaceae</taxon>
        <taxon>Gordonia</taxon>
    </lineage>
</organism>
<dbReference type="PROSITE" id="PS50977">
    <property type="entry name" value="HTH_TETR_2"/>
    <property type="match status" value="1"/>
</dbReference>